<comment type="caution">
    <text evidence="2">The sequence shown here is derived from an EMBL/GenBank/DDBJ whole genome shotgun (WGS) entry which is preliminary data.</text>
</comment>
<dbReference type="RefSeq" id="WP_236706243.1">
    <property type="nucleotide sequence ID" value="NZ_JYFN01000001.1"/>
</dbReference>
<dbReference type="AlphaFoldDB" id="A0A0D8BN88"/>
<dbReference type="Proteomes" id="UP000032545">
    <property type="component" value="Unassembled WGS sequence"/>
</dbReference>
<evidence type="ECO:0000313" key="3">
    <source>
        <dbReference type="Proteomes" id="UP000032545"/>
    </source>
</evidence>
<keyword evidence="3" id="KW-1185">Reference proteome</keyword>
<reference evidence="3" key="1">
    <citation type="submission" date="2015-02" db="EMBL/GenBank/DDBJ databases">
        <title>Draft Genome of Frankia sp. CpI1-S.</title>
        <authorList>
            <person name="Oshone R.T."/>
            <person name="Ngom M."/>
            <person name="Ghodhbane-Gtari F."/>
            <person name="Gtari M."/>
            <person name="Morris K."/>
            <person name="Thomas K."/>
            <person name="Sen A."/>
            <person name="Tisa L.S."/>
        </authorList>
    </citation>
    <scope>NUCLEOTIDE SEQUENCE [LARGE SCALE GENOMIC DNA]</scope>
    <source>
        <strain evidence="3">CpI1-S</strain>
    </source>
</reference>
<dbReference type="PATRIC" id="fig|1502723.3.peg.221"/>
<keyword evidence="1" id="KW-0812">Transmembrane</keyword>
<reference evidence="2 3" key="2">
    <citation type="journal article" date="2016" name="Genome Announc.">
        <title>Permanent Draft Genome Sequences for Two Variants of Frankia sp. Strain CpI1, the First Frankia Strain Isolated from Root Nodules of Comptonia peregrina.</title>
        <authorList>
            <person name="Oshone R."/>
            <person name="Hurst S.G.IV."/>
            <person name="Abebe-Akele F."/>
            <person name="Simpson S."/>
            <person name="Morris K."/>
            <person name="Thomas W.K."/>
            <person name="Tisa L.S."/>
        </authorList>
    </citation>
    <scope>NUCLEOTIDE SEQUENCE [LARGE SCALE GENOMIC DNA]</scope>
    <source>
        <strain evidence="3">CpI1-S</strain>
    </source>
</reference>
<keyword evidence="1" id="KW-0472">Membrane</keyword>
<feature type="transmembrane region" description="Helical" evidence="1">
    <location>
        <begin position="35"/>
        <end position="64"/>
    </location>
</feature>
<proteinExistence type="predicted"/>
<name>A0A0D8BN88_9ACTN</name>
<dbReference type="EMBL" id="JYFN01000001">
    <property type="protein sequence ID" value="KJE25585.1"/>
    <property type="molecule type" value="Genomic_DNA"/>
</dbReference>
<gene>
    <name evidence="2" type="ORF">FF36_00201</name>
</gene>
<keyword evidence="1" id="KW-1133">Transmembrane helix</keyword>
<evidence type="ECO:0000313" key="2">
    <source>
        <dbReference type="EMBL" id="KJE25585.1"/>
    </source>
</evidence>
<sequence>MDPDETDAPPPGGWFGLQVLPAGWMRGLLTTVTGLVTVVVALGDLASAWVVGVLPVTVAAMVAYHEVLERLIQPAHTDPAGAQKPPGDPATR</sequence>
<evidence type="ECO:0000256" key="1">
    <source>
        <dbReference type="SAM" id="Phobius"/>
    </source>
</evidence>
<accession>A0A0D8BN88</accession>
<protein>
    <submittedName>
        <fullName evidence="2">Uncharacterized protein</fullName>
    </submittedName>
</protein>
<organism evidence="2 3">
    <name type="scientific">Frankia torreyi</name>
    <dbReference type="NCBI Taxonomy" id="1856"/>
    <lineage>
        <taxon>Bacteria</taxon>
        <taxon>Bacillati</taxon>
        <taxon>Actinomycetota</taxon>
        <taxon>Actinomycetes</taxon>
        <taxon>Frankiales</taxon>
        <taxon>Frankiaceae</taxon>
        <taxon>Frankia</taxon>
    </lineage>
</organism>